<comment type="caution">
    <text evidence="1">The sequence shown here is derived from an EMBL/GenBank/DDBJ whole genome shotgun (WGS) entry which is preliminary data.</text>
</comment>
<feature type="non-terminal residue" evidence="1">
    <location>
        <position position="1"/>
    </location>
</feature>
<protein>
    <submittedName>
        <fullName evidence="1">Uncharacterized protein</fullName>
    </submittedName>
</protein>
<name>A0AAD8E3M1_DIPPU</name>
<dbReference type="Proteomes" id="UP001233999">
    <property type="component" value="Unassembled WGS sequence"/>
</dbReference>
<dbReference type="EMBL" id="JASPKZ010009823">
    <property type="protein sequence ID" value="KAJ9575681.1"/>
    <property type="molecule type" value="Genomic_DNA"/>
</dbReference>
<feature type="non-terminal residue" evidence="1">
    <location>
        <position position="61"/>
    </location>
</feature>
<reference evidence="1" key="2">
    <citation type="submission" date="2023-05" db="EMBL/GenBank/DDBJ databases">
        <authorList>
            <person name="Fouks B."/>
        </authorList>
    </citation>
    <scope>NUCLEOTIDE SEQUENCE</scope>
    <source>
        <strain evidence="1">Stay&amp;Tobe</strain>
        <tissue evidence="1">Testes</tissue>
    </source>
</reference>
<proteinExistence type="predicted"/>
<accession>A0AAD8E3M1</accession>
<sequence>VVSMNALDQRIMSNPMVTDDFDHVFDVVVIGIICGTQAGSLIRSLHLLTSISCNISEETDR</sequence>
<keyword evidence="2" id="KW-1185">Reference proteome</keyword>
<organism evidence="1 2">
    <name type="scientific">Diploptera punctata</name>
    <name type="common">Pacific beetle cockroach</name>
    <dbReference type="NCBI Taxonomy" id="6984"/>
    <lineage>
        <taxon>Eukaryota</taxon>
        <taxon>Metazoa</taxon>
        <taxon>Ecdysozoa</taxon>
        <taxon>Arthropoda</taxon>
        <taxon>Hexapoda</taxon>
        <taxon>Insecta</taxon>
        <taxon>Pterygota</taxon>
        <taxon>Neoptera</taxon>
        <taxon>Polyneoptera</taxon>
        <taxon>Dictyoptera</taxon>
        <taxon>Blattodea</taxon>
        <taxon>Blaberoidea</taxon>
        <taxon>Blaberidae</taxon>
        <taxon>Diplopterinae</taxon>
        <taxon>Diploptera</taxon>
    </lineage>
</organism>
<gene>
    <name evidence="1" type="ORF">L9F63_007440</name>
</gene>
<evidence type="ECO:0000313" key="1">
    <source>
        <dbReference type="EMBL" id="KAJ9575681.1"/>
    </source>
</evidence>
<evidence type="ECO:0000313" key="2">
    <source>
        <dbReference type="Proteomes" id="UP001233999"/>
    </source>
</evidence>
<dbReference type="AlphaFoldDB" id="A0AAD8E3M1"/>
<reference evidence="1" key="1">
    <citation type="journal article" date="2023" name="IScience">
        <title>Live-bearing cockroach genome reveals convergent evolutionary mechanisms linked to viviparity in insects and beyond.</title>
        <authorList>
            <person name="Fouks B."/>
            <person name="Harrison M.C."/>
            <person name="Mikhailova A.A."/>
            <person name="Marchal E."/>
            <person name="English S."/>
            <person name="Carruthers M."/>
            <person name="Jennings E.C."/>
            <person name="Chiamaka E.L."/>
            <person name="Frigard R.A."/>
            <person name="Pippel M."/>
            <person name="Attardo G.M."/>
            <person name="Benoit J.B."/>
            <person name="Bornberg-Bauer E."/>
            <person name="Tobe S.S."/>
        </authorList>
    </citation>
    <scope>NUCLEOTIDE SEQUENCE</scope>
    <source>
        <strain evidence="1">Stay&amp;Tobe</strain>
    </source>
</reference>